<protein>
    <recommendedName>
        <fullName evidence="2 8">GTPase Der</fullName>
    </recommendedName>
    <alternativeName>
        <fullName evidence="7 8">GTP-binding protein EngA</fullName>
    </alternativeName>
</protein>
<dbReference type="InterPro" id="IPR015946">
    <property type="entry name" value="KH_dom-like_a/b"/>
</dbReference>
<dbReference type="GO" id="GO:0042254">
    <property type="term" value="P:ribosome biogenesis"/>
    <property type="evidence" value="ECO:0007669"/>
    <property type="project" value="UniProtKB-KW"/>
</dbReference>
<feature type="binding site" evidence="8">
    <location>
        <begin position="10"/>
        <end position="17"/>
    </location>
    <ligand>
        <name>GTP</name>
        <dbReference type="ChEBI" id="CHEBI:37565"/>
        <label>1</label>
    </ligand>
</feature>
<proteinExistence type="inferred from homology"/>
<dbReference type="PANTHER" id="PTHR43834">
    <property type="entry name" value="GTPASE DER"/>
    <property type="match status" value="1"/>
</dbReference>
<dbReference type="GO" id="GO:0043022">
    <property type="term" value="F:ribosome binding"/>
    <property type="evidence" value="ECO:0007669"/>
    <property type="project" value="TreeGrafter"/>
</dbReference>
<dbReference type="FunFam" id="3.30.300.20:FF:000004">
    <property type="entry name" value="GTPase Der"/>
    <property type="match status" value="1"/>
</dbReference>
<dbReference type="PANTHER" id="PTHR43834:SF6">
    <property type="entry name" value="GTPASE DER"/>
    <property type="match status" value="1"/>
</dbReference>
<evidence type="ECO:0000313" key="13">
    <source>
        <dbReference type="Proteomes" id="UP000032544"/>
    </source>
</evidence>
<comment type="function">
    <text evidence="8 10">GTPase that plays an essential role in the late steps of ribosome biogenesis.</text>
</comment>
<feature type="binding site" evidence="8">
    <location>
        <begin position="295"/>
        <end position="298"/>
    </location>
    <ligand>
        <name>GTP</name>
        <dbReference type="ChEBI" id="CHEBI:37565"/>
        <label>2</label>
    </ligand>
</feature>
<dbReference type="InterPro" id="IPR027417">
    <property type="entry name" value="P-loop_NTPase"/>
</dbReference>
<evidence type="ECO:0000259" key="11">
    <source>
        <dbReference type="PROSITE" id="PS51712"/>
    </source>
</evidence>
<dbReference type="InterPro" id="IPR031166">
    <property type="entry name" value="G_ENGA"/>
</dbReference>
<keyword evidence="13" id="KW-1185">Reference proteome</keyword>
<dbReference type="PIRSF" id="PIRSF006485">
    <property type="entry name" value="GTP-binding_EngA"/>
    <property type="match status" value="1"/>
</dbReference>
<evidence type="ECO:0000256" key="5">
    <source>
        <dbReference type="ARBA" id="ARBA00022741"/>
    </source>
</evidence>
<dbReference type="Pfam" id="PF01926">
    <property type="entry name" value="MMR_HSR1"/>
    <property type="match status" value="2"/>
</dbReference>
<dbReference type="STRING" id="1544798.LH29_17200"/>
<evidence type="ECO:0000256" key="2">
    <source>
        <dbReference type="ARBA" id="ARBA00020953"/>
    </source>
</evidence>
<dbReference type="InterPro" id="IPR032859">
    <property type="entry name" value="KH_dom-like"/>
</dbReference>
<feature type="binding site" evidence="8">
    <location>
        <begin position="57"/>
        <end position="61"/>
    </location>
    <ligand>
        <name>GTP</name>
        <dbReference type="ChEBI" id="CHEBI:37565"/>
        <label>1</label>
    </ligand>
</feature>
<dbReference type="Proteomes" id="UP000032544">
    <property type="component" value="Unassembled WGS sequence"/>
</dbReference>
<feature type="binding site" evidence="8">
    <location>
        <begin position="230"/>
        <end position="234"/>
    </location>
    <ligand>
        <name>GTP</name>
        <dbReference type="ChEBI" id="CHEBI:37565"/>
        <label>2</label>
    </ligand>
</feature>
<dbReference type="Gene3D" id="3.30.300.20">
    <property type="match status" value="1"/>
</dbReference>
<dbReference type="HAMAP" id="MF_00195">
    <property type="entry name" value="GTPase_Der"/>
    <property type="match status" value="1"/>
</dbReference>
<evidence type="ECO:0000256" key="4">
    <source>
        <dbReference type="ARBA" id="ARBA00022737"/>
    </source>
</evidence>
<accession>A0A0D8J8I8</accession>
<dbReference type="RefSeq" id="WP_045031748.1">
    <property type="nucleotide sequence ID" value="NZ_JRHC01000004.1"/>
</dbReference>
<dbReference type="EMBL" id="JRHC01000004">
    <property type="protein sequence ID" value="KJF43114.1"/>
    <property type="molecule type" value="Genomic_DNA"/>
</dbReference>
<dbReference type="CDD" id="cd01895">
    <property type="entry name" value="EngA2"/>
    <property type="match status" value="1"/>
</dbReference>
<evidence type="ECO:0000256" key="9">
    <source>
        <dbReference type="PROSITE-ProRule" id="PRU01049"/>
    </source>
</evidence>
<comment type="similarity">
    <text evidence="1 8 9 10">Belongs to the TRAFAC class TrmE-Era-EngA-EngB-Septin-like GTPase superfamily. EngA (Der) GTPase family.</text>
</comment>
<reference evidence="12 13" key="1">
    <citation type="submission" date="2014-09" db="EMBL/GenBank/DDBJ databases">
        <title>Draft Genome Sequence of Draconibacterium sp. JN14CK-3.</title>
        <authorList>
            <person name="Dong C."/>
            <person name="Lai Q."/>
            <person name="Shao Z."/>
        </authorList>
    </citation>
    <scope>NUCLEOTIDE SEQUENCE [LARGE SCALE GENOMIC DNA]</scope>
    <source>
        <strain evidence="12 13">JN14CK-3</strain>
    </source>
</reference>
<dbReference type="SUPFAM" id="SSF52540">
    <property type="entry name" value="P-loop containing nucleoside triphosphate hydrolases"/>
    <property type="match status" value="2"/>
</dbReference>
<dbReference type="Gene3D" id="3.40.50.300">
    <property type="entry name" value="P-loop containing nucleotide triphosphate hydrolases"/>
    <property type="match status" value="2"/>
</dbReference>
<dbReference type="InterPro" id="IPR005225">
    <property type="entry name" value="Small_GTP-bd"/>
</dbReference>
<comment type="subunit">
    <text evidence="8">Associates with the 50S ribosomal subunit.</text>
</comment>
<dbReference type="NCBIfam" id="TIGR03594">
    <property type="entry name" value="GTPase_EngA"/>
    <property type="match status" value="1"/>
</dbReference>
<gene>
    <name evidence="8" type="primary">der</name>
    <name evidence="12" type="ORF">LH29_17200</name>
</gene>
<dbReference type="NCBIfam" id="TIGR00231">
    <property type="entry name" value="small_GTP"/>
    <property type="match status" value="2"/>
</dbReference>
<dbReference type="PROSITE" id="PS51712">
    <property type="entry name" value="G_ENGA"/>
    <property type="match status" value="2"/>
</dbReference>
<dbReference type="PRINTS" id="PR00326">
    <property type="entry name" value="GTP1OBG"/>
</dbReference>
<dbReference type="OrthoDB" id="9805918at2"/>
<evidence type="ECO:0000256" key="6">
    <source>
        <dbReference type="ARBA" id="ARBA00023134"/>
    </source>
</evidence>
<evidence type="ECO:0000313" key="12">
    <source>
        <dbReference type="EMBL" id="KJF43114.1"/>
    </source>
</evidence>
<dbReference type="PATRIC" id="fig|1544798.3.peg.3605"/>
<dbReference type="FunFam" id="3.40.50.300:FF:000040">
    <property type="entry name" value="GTPase Der"/>
    <property type="match status" value="1"/>
</dbReference>
<organism evidence="12 13">
    <name type="scientific">Draconibacterium sediminis</name>
    <dbReference type="NCBI Taxonomy" id="1544798"/>
    <lineage>
        <taxon>Bacteria</taxon>
        <taxon>Pseudomonadati</taxon>
        <taxon>Bacteroidota</taxon>
        <taxon>Bacteroidia</taxon>
        <taxon>Marinilabiliales</taxon>
        <taxon>Prolixibacteraceae</taxon>
        <taxon>Draconibacterium</taxon>
    </lineage>
</organism>
<dbReference type="AlphaFoldDB" id="A0A0D8J8I8"/>
<dbReference type="InterPro" id="IPR016484">
    <property type="entry name" value="GTPase_Der"/>
</dbReference>
<dbReference type="CDD" id="cd01894">
    <property type="entry name" value="EngA1"/>
    <property type="match status" value="1"/>
</dbReference>
<comment type="caution">
    <text evidence="12">The sequence shown here is derived from an EMBL/GenBank/DDBJ whole genome shotgun (WGS) entry which is preliminary data.</text>
</comment>
<keyword evidence="6 8" id="KW-0342">GTP-binding</keyword>
<name>A0A0D8J8I8_9BACT</name>
<feature type="domain" description="EngA-type G" evidence="11">
    <location>
        <begin position="177"/>
        <end position="352"/>
    </location>
</feature>
<dbReference type="GO" id="GO:0005525">
    <property type="term" value="F:GTP binding"/>
    <property type="evidence" value="ECO:0007669"/>
    <property type="project" value="UniProtKB-UniRule"/>
</dbReference>
<dbReference type="FunFam" id="3.40.50.300:FF:000953">
    <property type="entry name" value="GTPase Der"/>
    <property type="match status" value="1"/>
</dbReference>
<feature type="binding site" evidence="8">
    <location>
        <begin position="120"/>
        <end position="123"/>
    </location>
    <ligand>
        <name>GTP</name>
        <dbReference type="ChEBI" id="CHEBI:37565"/>
        <label>1</label>
    </ligand>
</feature>
<keyword evidence="3 8" id="KW-0690">Ribosome biogenesis</keyword>
<sequence length="436" mass="49266">MSSRIVAIVGRPNVGKSTLFNRLIEQRKAIVDETAGVTRDRNYGKGEWIGVEYSVIDTGGYVVNSEDIFEAEINKQVHLAIDEADVIMFVVDVELGITDLDDAIANILRRSKKEVILVVNKVDNNNRILDAQEFYGLGLGEIHCISSMTGSGTGDMLDALVAKFPNRESLEEEHELPHISVVGRPNVGKSSFINALIGEDRNIVTDVAGTTRDSIHTRYNKFGHDFMIVDTAGLRKKGKVSEDLEFYSVLRSVRTIENSDVCLLLIDATRGVEAQDMNILNLILKNKKGVVILVNKWDLIDKDTMTTKKITEEIHNRMAPFTDVPIVFISALTKQRVHKALELAMEVHENRKQRIKTSELNEVMLEAIENYGPPSIKGKYIKIKYCTQLPSPTPTFAFFANLPQYIKEPYKRYLENQLRDNFNFTGVPVQIYFRQK</sequence>
<dbReference type="InterPro" id="IPR006073">
    <property type="entry name" value="GTP-bd"/>
</dbReference>
<evidence type="ECO:0000256" key="1">
    <source>
        <dbReference type="ARBA" id="ARBA00008279"/>
    </source>
</evidence>
<keyword evidence="5 8" id="KW-0547">Nucleotide-binding</keyword>
<keyword evidence="4 10" id="KW-0677">Repeat</keyword>
<evidence type="ECO:0000256" key="10">
    <source>
        <dbReference type="RuleBase" id="RU004481"/>
    </source>
</evidence>
<feature type="domain" description="EngA-type G" evidence="11">
    <location>
        <begin position="4"/>
        <end position="168"/>
    </location>
</feature>
<evidence type="ECO:0000256" key="8">
    <source>
        <dbReference type="HAMAP-Rule" id="MF_00195"/>
    </source>
</evidence>
<dbReference type="Pfam" id="PF14714">
    <property type="entry name" value="KH_dom-like"/>
    <property type="match status" value="1"/>
</dbReference>
<evidence type="ECO:0000256" key="3">
    <source>
        <dbReference type="ARBA" id="ARBA00022517"/>
    </source>
</evidence>
<feature type="binding site" evidence="8">
    <location>
        <begin position="183"/>
        <end position="190"/>
    </location>
    <ligand>
        <name>GTP</name>
        <dbReference type="ChEBI" id="CHEBI:37565"/>
        <label>2</label>
    </ligand>
</feature>
<evidence type="ECO:0000256" key="7">
    <source>
        <dbReference type="ARBA" id="ARBA00032345"/>
    </source>
</evidence>